<proteinExistence type="predicted"/>
<feature type="domain" description="Myb-like" evidence="2">
    <location>
        <begin position="36"/>
        <end position="89"/>
    </location>
</feature>
<evidence type="ECO:0000313" key="3">
    <source>
        <dbReference type="EMBL" id="KVI04077.1"/>
    </source>
</evidence>
<feature type="compositionally biased region" description="Polar residues" evidence="1">
    <location>
        <begin position="1"/>
        <end position="13"/>
    </location>
</feature>
<dbReference type="Gramene" id="KVI04077">
    <property type="protein sequence ID" value="KVI04077"/>
    <property type="gene ID" value="Ccrd_017616"/>
</dbReference>
<feature type="compositionally biased region" description="Polar residues" evidence="1">
    <location>
        <begin position="34"/>
        <end position="43"/>
    </location>
</feature>
<comment type="caution">
    <text evidence="3">The sequence shown here is derived from an EMBL/GenBank/DDBJ whole genome shotgun (WGS) entry which is preliminary data.</text>
</comment>
<protein>
    <submittedName>
        <fullName evidence="3">Homeodomain-like protein</fullName>
    </submittedName>
</protein>
<dbReference type="SMART" id="SM00717">
    <property type="entry name" value="SANT"/>
    <property type="match status" value="1"/>
</dbReference>
<dbReference type="SUPFAM" id="SSF46689">
    <property type="entry name" value="Homeodomain-like"/>
    <property type="match status" value="1"/>
</dbReference>
<dbReference type="InterPro" id="IPR022228">
    <property type="entry name" value="DUF3755"/>
</dbReference>
<accession>A0A103Y7R0</accession>
<evidence type="ECO:0000313" key="4">
    <source>
        <dbReference type="Proteomes" id="UP000243975"/>
    </source>
</evidence>
<dbReference type="CDD" id="cd00167">
    <property type="entry name" value="SANT"/>
    <property type="match status" value="1"/>
</dbReference>
<reference evidence="3 4" key="1">
    <citation type="journal article" date="2016" name="Sci. Rep.">
        <title>The genome sequence of the outbreeding globe artichoke constructed de novo incorporating a phase-aware low-pass sequencing strategy of F1 progeny.</title>
        <authorList>
            <person name="Scaglione D."/>
            <person name="Reyes-Chin-Wo S."/>
            <person name="Acquadro A."/>
            <person name="Froenicke L."/>
            <person name="Portis E."/>
            <person name="Beitel C."/>
            <person name="Tirone M."/>
            <person name="Mauro R."/>
            <person name="Lo Monaco A."/>
            <person name="Mauromicale G."/>
            <person name="Faccioli P."/>
            <person name="Cattivelli L."/>
            <person name="Rieseberg L."/>
            <person name="Michelmore R."/>
            <person name="Lanteri S."/>
        </authorList>
    </citation>
    <scope>NUCLEOTIDE SEQUENCE [LARGE SCALE GENOMIC DNA]</scope>
    <source>
        <strain evidence="3">2C</strain>
    </source>
</reference>
<dbReference type="Gene3D" id="1.10.10.60">
    <property type="entry name" value="Homeodomain-like"/>
    <property type="match status" value="1"/>
</dbReference>
<name>A0A103Y7R0_CYNCS</name>
<dbReference type="InterPro" id="IPR001005">
    <property type="entry name" value="SANT/Myb"/>
</dbReference>
<feature type="region of interest" description="Disordered" evidence="1">
    <location>
        <begin position="1"/>
        <end position="43"/>
    </location>
</feature>
<organism evidence="3 4">
    <name type="scientific">Cynara cardunculus var. scolymus</name>
    <name type="common">Globe artichoke</name>
    <name type="synonym">Cynara scolymus</name>
    <dbReference type="NCBI Taxonomy" id="59895"/>
    <lineage>
        <taxon>Eukaryota</taxon>
        <taxon>Viridiplantae</taxon>
        <taxon>Streptophyta</taxon>
        <taxon>Embryophyta</taxon>
        <taxon>Tracheophyta</taxon>
        <taxon>Spermatophyta</taxon>
        <taxon>Magnoliopsida</taxon>
        <taxon>eudicotyledons</taxon>
        <taxon>Gunneridae</taxon>
        <taxon>Pentapetalae</taxon>
        <taxon>asterids</taxon>
        <taxon>campanulids</taxon>
        <taxon>Asterales</taxon>
        <taxon>Asteraceae</taxon>
        <taxon>Carduoideae</taxon>
        <taxon>Cardueae</taxon>
        <taxon>Carduinae</taxon>
        <taxon>Cynara</taxon>
    </lineage>
</organism>
<dbReference type="EMBL" id="LEKV01002311">
    <property type="protein sequence ID" value="KVI04077.1"/>
    <property type="molecule type" value="Genomic_DNA"/>
</dbReference>
<dbReference type="GO" id="GO:0003677">
    <property type="term" value="F:DNA binding"/>
    <property type="evidence" value="ECO:0007669"/>
    <property type="project" value="UniProtKB-KW"/>
</dbReference>
<evidence type="ECO:0000256" key="1">
    <source>
        <dbReference type="SAM" id="MobiDB-lite"/>
    </source>
</evidence>
<sequence>MANPSGNGTNNNDAAHPSHHGSNSVPEPALQHNPGASTDWTPDEQSILEDGLAQYATESNIVRYAKIAVQLQNKTVRDVALRCRWMFKRDINKRRKEDYILTRKSKDRKEKMNDHLASTSHLATQTKFSSYVQGAVANGKSNALYNVILPAVLASPAGQLLEENALAFERVSANLEIEQAHENISLLCQVRKNILDIMNNLCETPEKLKQMPPLPVKLNDDLYNSLLPRSTFHQLQ</sequence>
<keyword evidence="4" id="KW-1185">Reference proteome</keyword>
<dbReference type="PANTHER" id="PTHR14000">
    <property type="entry name" value="FINGER CCCH DOMAIN PROTEIN, PUTATIVE (DUF3755)-RELATED"/>
    <property type="match status" value="1"/>
</dbReference>
<dbReference type="OrthoDB" id="19768at2759"/>
<gene>
    <name evidence="3" type="ORF">Ccrd_017616</name>
</gene>
<dbReference type="OMA" id="SCTLKQM"/>
<dbReference type="AlphaFoldDB" id="A0A103Y7R0"/>
<dbReference type="PANTHER" id="PTHR14000:SF45">
    <property type="entry name" value="FINGER CCCH DOMAIN PROTEIN, PUTATIVE (DUF3755)-RELATED"/>
    <property type="match status" value="1"/>
</dbReference>
<evidence type="ECO:0000259" key="2">
    <source>
        <dbReference type="SMART" id="SM00717"/>
    </source>
</evidence>
<dbReference type="InterPro" id="IPR009057">
    <property type="entry name" value="Homeodomain-like_sf"/>
</dbReference>
<keyword evidence="3" id="KW-0238">DNA-binding</keyword>
<dbReference type="Proteomes" id="UP000243975">
    <property type="component" value="Unassembled WGS sequence"/>
</dbReference>
<dbReference type="Pfam" id="PF12579">
    <property type="entry name" value="DUF3755"/>
    <property type="match status" value="1"/>
</dbReference>
<keyword evidence="3" id="KW-0371">Homeobox</keyword>